<dbReference type="Proteomes" id="UP000593566">
    <property type="component" value="Unassembled WGS sequence"/>
</dbReference>
<organism evidence="3 4">
    <name type="scientific">Letharia lupina</name>
    <dbReference type="NCBI Taxonomy" id="560253"/>
    <lineage>
        <taxon>Eukaryota</taxon>
        <taxon>Fungi</taxon>
        <taxon>Dikarya</taxon>
        <taxon>Ascomycota</taxon>
        <taxon>Pezizomycotina</taxon>
        <taxon>Lecanoromycetes</taxon>
        <taxon>OSLEUM clade</taxon>
        <taxon>Lecanoromycetidae</taxon>
        <taxon>Lecanorales</taxon>
        <taxon>Lecanorineae</taxon>
        <taxon>Parmeliaceae</taxon>
        <taxon>Letharia</taxon>
    </lineage>
</organism>
<name>A0A8H6C9N9_9LECA</name>
<feature type="compositionally biased region" description="Polar residues" evidence="1">
    <location>
        <begin position="254"/>
        <end position="263"/>
    </location>
</feature>
<feature type="compositionally biased region" description="Low complexity" evidence="1">
    <location>
        <begin position="272"/>
        <end position="284"/>
    </location>
</feature>
<keyword evidence="4" id="KW-1185">Reference proteome</keyword>
<sequence length="292" mass="30890">MPPVVWHNFTYIVCDDSKDVQLRPPAVVFSSPKFQTCHPALMEADSNSFASSPTSTNTADTPAGANTVASAAQGLHTLSGSVPTVNAAAQSVIHAVTSPPKSNTAAIAGGVVGGIVGLALLLALLTIHRRWRTTRRLQDMGEGRSPTWGSGNARSLQPGEAELEEMKQGPSPTSSTLLPPSPLPSPLPPPPAYTAYRSHGNELDRSSNLSQPSASSPYPSHDLVSPESPPSPPPLKTRLSQHSADQHSDERSVSPISSHYQHQPSDETGGPESSMYSEFSSSEMLHTHSMRP</sequence>
<protein>
    <submittedName>
        <fullName evidence="3">Uncharacterized protein</fullName>
    </submittedName>
</protein>
<evidence type="ECO:0000256" key="2">
    <source>
        <dbReference type="SAM" id="Phobius"/>
    </source>
</evidence>
<dbReference type="AlphaFoldDB" id="A0A8H6C9N9"/>
<feature type="region of interest" description="Disordered" evidence="1">
    <location>
        <begin position="161"/>
        <end position="292"/>
    </location>
</feature>
<feature type="compositionally biased region" description="Low complexity" evidence="1">
    <location>
        <begin position="206"/>
        <end position="216"/>
    </location>
</feature>
<evidence type="ECO:0000313" key="3">
    <source>
        <dbReference type="EMBL" id="KAF6219475.1"/>
    </source>
</evidence>
<reference evidence="3 4" key="1">
    <citation type="journal article" date="2020" name="Genomics">
        <title>Complete, high-quality genomes from long-read metagenomic sequencing of two wolf lichen thalli reveals enigmatic genome architecture.</title>
        <authorList>
            <person name="McKenzie S.K."/>
            <person name="Walston R.F."/>
            <person name="Allen J.L."/>
        </authorList>
    </citation>
    <scope>NUCLEOTIDE SEQUENCE [LARGE SCALE GENOMIC DNA]</scope>
    <source>
        <strain evidence="3">WasteWater1</strain>
    </source>
</reference>
<gene>
    <name evidence="3" type="ORF">HO133_003942</name>
</gene>
<evidence type="ECO:0000256" key="1">
    <source>
        <dbReference type="SAM" id="MobiDB-lite"/>
    </source>
</evidence>
<proteinExistence type="predicted"/>
<dbReference type="EMBL" id="JACCJB010000019">
    <property type="protein sequence ID" value="KAF6219475.1"/>
    <property type="molecule type" value="Genomic_DNA"/>
</dbReference>
<keyword evidence="2" id="KW-0812">Transmembrane</keyword>
<dbReference type="RefSeq" id="XP_037148910.1">
    <property type="nucleotide sequence ID" value="XM_037294863.1"/>
</dbReference>
<feature type="compositionally biased region" description="Pro residues" evidence="1">
    <location>
        <begin position="179"/>
        <end position="192"/>
    </location>
</feature>
<evidence type="ECO:0000313" key="4">
    <source>
        <dbReference type="Proteomes" id="UP000593566"/>
    </source>
</evidence>
<feature type="transmembrane region" description="Helical" evidence="2">
    <location>
        <begin position="105"/>
        <end position="127"/>
    </location>
</feature>
<comment type="caution">
    <text evidence="3">The sequence shown here is derived from an EMBL/GenBank/DDBJ whole genome shotgun (WGS) entry which is preliminary data.</text>
</comment>
<keyword evidence="2" id="KW-0472">Membrane</keyword>
<keyword evidence="2" id="KW-1133">Transmembrane helix</keyword>
<accession>A0A8H6C9N9</accession>
<dbReference type="GeneID" id="59332352"/>